<dbReference type="GO" id="GO:0003723">
    <property type="term" value="F:RNA binding"/>
    <property type="evidence" value="ECO:0007669"/>
    <property type="project" value="InterPro"/>
</dbReference>
<dbReference type="SMART" id="SM00949">
    <property type="entry name" value="PAZ"/>
    <property type="match status" value="1"/>
</dbReference>
<dbReference type="PANTHER" id="PTHR22891">
    <property type="entry name" value="EUKARYOTIC TRANSLATION INITIATION FACTOR 2C"/>
    <property type="match status" value="1"/>
</dbReference>
<gene>
    <name evidence="4" type="ORF">EVEC_LOCUS4052</name>
</gene>
<reference evidence="4 5" key="2">
    <citation type="submission" date="2018-10" db="EMBL/GenBank/DDBJ databases">
        <authorList>
            <consortium name="Pathogen Informatics"/>
        </authorList>
    </citation>
    <scope>NUCLEOTIDE SEQUENCE [LARGE SCALE GENOMIC DNA]</scope>
</reference>
<protein>
    <submittedName>
        <fullName evidence="6">PAZ domain-containing protein</fullName>
    </submittedName>
</protein>
<feature type="domain" description="PAZ" evidence="2">
    <location>
        <begin position="281"/>
        <end position="389"/>
    </location>
</feature>
<dbReference type="Gene3D" id="3.40.50.2300">
    <property type="match status" value="1"/>
</dbReference>
<dbReference type="InterPro" id="IPR003100">
    <property type="entry name" value="PAZ_dom"/>
</dbReference>
<keyword evidence="5" id="KW-1185">Reference proteome</keyword>
<dbReference type="PROSITE" id="PS50822">
    <property type="entry name" value="PIWI"/>
    <property type="match status" value="1"/>
</dbReference>
<dbReference type="SMART" id="SM00950">
    <property type="entry name" value="Piwi"/>
    <property type="match status" value="1"/>
</dbReference>
<dbReference type="Gene3D" id="3.30.420.10">
    <property type="entry name" value="Ribonuclease H-like superfamily/Ribonuclease H"/>
    <property type="match status" value="1"/>
</dbReference>
<dbReference type="InterPro" id="IPR036085">
    <property type="entry name" value="PAZ_dom_sf"/>
</dbReference>
<evidence type="ECO:0000259" key="3">
    <source>
        <dbReference type="PROSITE" id="PS50822"/>
    </source>
</evidence>
<dbReference type="Pfam" id="PF02171">
    <property type="entry name" value="Piwi"/>
    <property type="match status" value="1"/>
</dbReference>
<dbReference type="STRING" id="51028.A0A0N4V2U5"/>
<feature type="domain" description="Piwi" evidence="3">
    <location>
        <begin position="563"/>
        <end position="877"/>
    </location>
</feature>
<evidence type="ECO:0000313" key="4">
    <source>
        <dbReference type="EMBL" id="VDD89301.1"/>
    </source>
</evidence>
<comment type="similarity">
    <text evidence="1">Belongs to the argonaute family.</text>
</comment>
<dbReference type="WBParaSite" id="EVEC_0000434401-mRNA-1">
    <property type="protein sequence ID" value="EVEC_0000434401-mRNA-1"/>
    <property type="gene ID" value="EVEC_0000434401"/>
</dbReference>
<evidence type="ECO:0000256" key="1">
    <source>
        <dbReference type="RuleBase" id="RU361178"/>
    </source>
</evidence>
<proteinExistence type="inferred from homology"/>
<dbReference type="InterPro" id="IPR012337">
    <property type="entry name" value="RNaseH-like_sf"/>
</dbReference>
<dbReference type="Gene3D" id="2.170.260.10">
    <property type="entry name" value="paz domain"/>
    <property type="match status" value="1"/>
</dbReference>
<dbReference type="CDD" id="cd02846">
    <property type="entry name" value="PAZ_argonaute_like"/>
    <property type="match status" value="1"/>
</dbReference>
<dbReference type="InterPro" id="IPR036397">
    <property type="entry name" value="RNaseH_sf"/>
</dbReference>
<dbReference type="SUPFAM" id="SSF53098">
    <property type="entry name" value="Ribonuclease H-like"/>
    <property type="match status" value="1"/>
</dbReference>
<dbReference type="Pfam" id="PF02170">
    <property type="entry name" value="PAZ"/>
    <property type="match status" value="1"/>
</dbReference>
<organism evidence="6">
    <name type="scientific">Enterobius vermicularis</name>
    <name type="common">Human pinworm</name>
    <dbReference type="NCBI Taxonomy" id="51028"/>
    <lineage>
        <taxon>Eukaryota</taxon>
        <taxon>Metazoa</taxon>
        <taxon>Ecdysozoa</taxon>
        <taxon>Nematoda</taxon>
        <taxon>Chromadorea</taxon>
        <taxon>Rhabditida</taxon>
        <taxon>Spirurina</taxon>
        <taxon>Oxyuridomorpha</taxon>
        <taxon>Oxyuroidea</taxon>
        <taxon>Oxyuridae</taxon>
        <taxon>Enterobius</taxon>
    </lineage>
</organism>
<name>A0A0N4V2U5_ENTVE</name>
<evidence type="ECO:0000259" key="2">
    <source>
        <dbReference type="PROSITE" id="PS50821"/>
    </source>
</evidence>
<dbReference type="Proteomes" id="UP000274131">
    <property type="component" value="Unassembled WGS sequence"/>
</dbReference>
<accession>A0A0N4V2U5</accession>
<dbReference type="PROSITE" id="PS50821">
    <property type="entry name" value="PAZ"/>
    <property type="match status" value="1"/>
</dbReference>
<dbReference type="InterPro" id="IPR003165">
    <property type="entry name" value="Piwi"/>
</dbReference>
<sequence>MSHIDVECVEKQVGELKLRSRVLLPGKTSPGQRCEGRIRVQTNVFGIKPLEDVPFFRYDFRVLEEYPSKKQDEPVFKEVTKQTRNDYVSIERKNKCVAVYLMVMHQEANFFGDIGAFVYDRASTLYSLDKLKLADGEVKSFTVVARSLPKDLFSEDCLRVIVKVKQCAQEFQLSSMDLKSGFNLNPDLVSRSLQQFYELLLSQDAFFTEGRFVCYGSGENYLYNPLDFGFSAQETPGLPDGKYIGVGAIKGVKIVEGSQDRPTLSFSVDVKKAAFHIELQSIAEKVSDICNCPVGVRLDDRHVKMLSKMLKGLYVRCNYGKRRTFIISGISEQSVDSFKLEKDGKMIGMARYFMDKYKIALKFGKLPLVVEKTSRGTHYYPMELLFVCENQRVNLSQQSSRQVQQMIRACATVPSMRKRQMLDMVSALNLDQGGRKNRWCREFQVHLAERTYELEARVLQKPTIVYGGDGRVEMKESGAWTITQNTAYLLPSVCERWIIIALVSASDRFSRNDLENYTALFLERCRSRGISIRKPMEVIHIPRAREQDVDIAFKNAEKMSARFIHFVTSENLKYHEKIKFLESQYQILTQDLMTKNAAVIRKRPQTLDNIVHKTNLKLGGINFDLHLESEEAQKWIGRKDRLIIGMDLTFTGVPSKDKSSKSPSVIGYAMNCHAHPLDFTGGYRFCWTINEEVTFELFAHLCPGDKTFCDIVSESLQLAKKNRRVPVHLVILRDGVSEGQYKYAIEKEVQDVKDACARVGGAKYKPYITFVLATKRHQVRIYRSKIDPSRRAVDQNIPPGTVVDTEVVNPVYNEFYLNSHAAIQGTAKTPRYNVLYDNSSMSSDEVQGMVYALTFNMQIVNQPCSLPAPLIIADQMAARGRSNFIAFCGRSSSSVGSLDLDHINSELGYMGKELSNYRFNA</sequence>
<dbReference type="SUPFAM" id="SSF101690">
    <property type="entry name" value="PAZ domain"/>
    <property type="match status" value="1"/>
</dbReference>
<dbReference type="EMBL" id="UXUI01007750">
    <property type="protein sequence ID" value="VDD89301.1"/>
    <property type="molecule type" value="Genomic_DNA"/>
</dbReference>
<dbReference type="OrthoDB" id="9981668at2759"/>
<evidence type="ECO:0000313" key="5">
    <source>
        <dbReference type="Proteomes" id="UP000274131"/>
    </source>
</evidence>
<dbReference type="AlphaFoldDB" id="A0A0N4V2U5"/>
<reference evidence="6" key="1">
    <citation type="submission" date="2017-02" db="UniProtKB">
        <authorList>
            <consortium name="WormBaseParasite"/>
        </authorList>
    </citation>
    <scope>IDENTIFICATION</scope>
</reference>
<evidence type="ECO:0000313" key="6">
    <source>
        <dbReference type="WBParaSite" id="EVEC_0000434401-mRNA-1"/>
    </source>
</evidence>